<name>A0ABW8A898_9ACTN</name>
<accession>A0ABW8A898</accession>
<protein>
    <recommendedName>
        <fullName evidence="4">Core-binding (CB) domain-containing protein</fullName>
    </recommendedName>
</protein>
<comment type="caution">
    <text evidence="2">The sequence shown here is derived from an EMBL/GenBank/DDBJ whole genome shotgun (WGS) entry which is preliminary data.</text>
</comment>
<sequence>MTGLPGAATSDPRVKVSGIGRLAGLRPRRRPGDGGEVSGADVDLVDALDPLGRGTVTAWLRDTPSPALRQVRLRVLASFLRWLRAAEPGLGLLAVTGAEVERYCTAALAGGPPAGPPAASSSGSSSGSSRGPSGGSSPGPSGGSSPGPSGGSGLPGRPLATATVARRRAVLDAFYAYAWRCGALRAGCQTGTAGTAGGREVPCDPSCDGSRDGGAAEGITREERRLLRRGVARLATGGLAAQAAAVALLDATGADVDALAALTPQDLCAVADGAGGDNTVVVLRTGRDDIAAFPVPAPARPLLRTLCRDRAATEPLLRRDDGEPADLGWFGAALIRAALAGGMPEERASRLHPRMLRAVTVGRLRGGSG</sequence>
<evidence type="ECO:0000313" key="2">
    <source>
        <dbReference type="EMBL" id="MFI7443000.1"/>
    </source>
</evidence>
<feature type="compositionally biased region" description="Low complexity" evidence="1">
    <location>
        <begin position="111"/>
        <end position="131"/>
    </location>
</feature>
<dbReference type="EMBL" id="JBITMB010000005">
    <property type="protein sequence ID" value="MFI7443000.1"/>
    <property type="molecule type" value="Genomic_DNA"/>
</dbReference>
<evidence type="ECO:0000256" key="1">
    <source>
        <dbReference type="SAM" id="MobiDB-lite"/>
    </source>
</evidence>
<organism evidence="2 3">
    <name type="scientific">Nonomuraea indica</name>
    <dbReference type="NCBI Taxonomy" id="1581193"/>
    <lineage>
        <taxon>Bacteria</taxon>
        <taxon>Bacillati</taxon>
        <taxon>Actinomycetota</taxon>
        <taxon>Actinomycetes</taxon>
        <taxon>Streptosporangiales</taxon>
        <taxon>Streptosporangiaceae</taxon>
        <taxon>Nonomuraea</taxon>
    </lineage>
</organism>
<evidence type="ECO:0000313" key="3">
    <source>
        <dbReference type="Proteomes" id="UP001612928"/>
    </source>
</evidence>
<proteinExistence type="predicted"/>
<dbReference type="Proteomes" id="UP001612928">
    <property type="component" value="Unassembled WGS sequence"/>
</dbReference>
<feature type="compositionally biased region" description="Gly residues" evidence="1">
    <location>
        <begin position="132"/>
        <end position="154"/>
    </location>
</feature>
<evidence type="ECO:0008006" key="4">
    <source>
        <dbReference type="Google" id="ProtNLM"/>
    </source>
</evidence>
<gene>
    <name evidence="2" type="ORF">ACIBP5_23775</name>
</gene>
<keyword evidence="3" id="KW-1185">Reference proteome</keyword>
<dbReference type="RefSeq" id="WP_397023042.1">
    <property type="nucleotide sequence ID" value="NZ_JBITMB010000005.1"/>
</dbReference>
<feature type="region of interest" description="Disordered" evidence="1">
    <location>
        <begin position="111"/>
        <end position="158"/>
    </location>
</feature>
<feature type="region of interest" description="Disordered" evidence="1">
    <location>
        <begin position="19"/>
        <end position="40"/>
    </location>
</feature>
<reference evidence="2 3" key="1">
    <citation type="submission" date="2024-10" db="EMBL/GenBank/DDBJ databases">
        <title>The Natural Products Discovery Center: Release of the First 8490 Sequenced Strains for Exploring Actinobacteria Biosynthetic Diversity.</title>
        <authorList>
            <person name="Kalkreuter E."/>
            <person name="Kautsar S.A."/>
            <person name="Yang D."/>
            <person name="Bader C.D."/>
            <person name="Teijaro C.N."/>
            <person name="Fluegel L."/>
            <person name="Davis C.M."/>
            <person name="Simpson J.R."/>
            <person name="Lauterbach L."/>
            <person name="Steele A.D."/>
            <person name="Gui C."/>
            <person name="Meng S."/>
            <person name="Li G."/>
            <person name="Viehrig K."/>
            <person name="Ye F."/>
            <person name="Su P."/>
            <person name="Kiefer A.F."/>
            <person name="Nichols A."/>
            <person name="Cepeda A.J."/>
            <person name="Yan W."/>
            <person name="Fan B."/>
            <person name="Jiang Y."/>
            <person name="Adhikari A."/>
            <person name="Zheng C.-J."/>
            <person name="Schuster L."/>
            <person name="Cowan T.M."/>
            <person name="Smanski M.J."/>
            <person name="Chevrette M.G."/>
            <person name="De Carvalho L.P.S."/>
            <person name="Shen B."/>
        </authorList>
    </citation>
    <scope>NUCLEOTIDE SEQUENCE [LARGE SCALE GENOMIC DNA]</scope>
    <source>
        <strain evidence="2 3">NPDC049503</strain>
    </source>
</reference>